<protein>
    <recommendedName>
        <fullName evidence="2">PKS/mFAS DH domain-containing protein</fullName>
    </recommendedName>
</protein>
<dbReference type="PROSITE" id="PS52019">
    <property type="entry name" value="PKS_MFAS_DH"/>
    <property type="match status" value="1"/>
</dbReference>
<dbReference type="RefSeq" id="WP_142575413.1">
    <property type="nucleotide sequence ID" value="NZ_BMMN01000007.1"/>
</dbReference>
<reference evidence="3" key="2">
    <citation type="submission" date="2020-09" db="EMBL/GenBank/DDBJ databases">
        <authorList>
            <person name="Sun Q."/>
            <person name="Zhou Y."/>
        </authorList>
    </citation>
    <scope>NUCLEOTIDE SEQUENCE</scope>
    <source>
        <strain evidence="3">CGMCC 4.7138</strain>
    </source>
</reference>
<sequence>MTILRPALPLGRFYLDRVTRPDTRTLIAERMLDAREDYLRHHLVRGVPTMPGCFAAELAAEAAQELVPDLVVTGLRDLSFESFLKLGGGTGLSPLRLVARLRGRDDDAESAVVDVQVLGDVVSPSGTVLVRDRRHFAATVVLAAEHPRAPRWAPWPAAEAVPVVDPYHVAGGAVRLSGPFVSTTGIRLHPLGVRAWYSKPVPPDTTPGSVFDRFLTPGLLLDGLLRLAAMDLVRDRYIPVAAPTAIRRIDLYGPANDAELSALHVPVELISTPRGPFTGAEPVTRGVAMLPDGRVLLQIKDVTGFPTGYFDTFTGEHVDRSVVEDGRPLTPPARVGAVPI</sequence>
<dbReference type="InterPro" id="IPR049552">
    <property type="entry name" value="PKS_DH_N"/>
</dbReference>
<evidence type="ECO:0000313" key="3">
    <source>
        <dbReference type="EMBL" id="GGO18919.1"/>
    </source>
</evidence>
<dbReference type="Gene3D" id="3.10.129.110">
    <property type="entry name" value="Polyketide synthase dehydratase"/>
    <property type="match status" value="1"/>
</dbReference>
<organism evidence="3 4">
    <name type="scientific">Microbispora bryophytorum</name>
    <dbReference type="NCBI Taxonomy" id="1460882"/>
    <lineage>
        <taxon>Bacteria</taxon>
        <taxon>Bacillati</taxon>
        <taxon>Actinomycetota</taxon>
        <taxon>Actinomycetes</taxon>
        <taxon>Streptosporangiales</taxon>
        <taxon>Streptosporangiaceae</taxon>
        <taxon>Microbispora</taxon>
    </lineage>
</organism>
<feature type="domain" description="PKS/mFAS DH" evidence="2">
    <location>
        <begin position="1"/>
        <end position="313"/>
    </location>
</feature>
<dbReference type="OrthoDB" id="4490964at2"/>
<gene>
    <name evidence="3" type="ORF">GCM10011574_43990</name>
</gene>
<feature type="region of interest" description="C-terminal hotdog fold" evidence="1">
    <location>
        <begin position="153"/>
        <end position="313"/>
    </location>
</feature>
<dbReference type="Pfam" id="PF21089">
    <property type="entry name" value="PKS_DH_N"/>
    <property type="match status" value="1"/>
</dbReference>
<feature type="active site" description="Proton donor; for dehydratase activity" evidence="1">
    <location>
        <position position="222"/>
    </location>
</feature>
<comment type="caution">
    <text evidence="3">The sequence shown here is derived from an EMBL/GenBank/DDBJ whole genome shotgun (WGS) entry which is preliminary data.</text>
</comment>
<evidence type="ECO:0000313" key="4">
    <source>
        <dbReference type="Proteomes" id="UP000653480"/>
    </source>
</evidence>
<proteinExistence type="predicted"/>
<evidence type="ECO:0000259" key="2">
    <source>
        <dbReference type="PROSITE" id="PS52019"/>
    </source>
</evidence>
<dbReference type="InterPro" id="IPR049900">
    <property type="entry name" value="PKS_mFAS_DH"/>
</dbReference>
<dbReference type="Proteomes" id="UP000653480">
    <property type="component" value="Unassembled WGS sequence"/>
</dbReference>
<feature type="active site" description="Proton acceptor; for dehydratase activity" evidence="1">
    <location>
        <position position="42"/>
    </location>
</feature>
<evidence type="ECO:0000256" key="1">
    <source>
        <dbReference type="PROSITE-ProRule" id="PRU01363"/>
    </source>
</evidence>
<keyword evidence="4" id="KW-1185">Reference proteome</keyword>
<feature type="region of interest" description="N-terminal hotdog fold" evidence="1">
    <location>
        <begin position="1"/>
        <end position="135"/>
    </location>
</feature>
<dbReference type="AlphaFoldDB" id="A0A8H9H3U4"/>
<reference evidence="3" key="1">
    <citation type="journal article" date="2014" name="Int. J. Syst. Evol. Microbiol.">
        <title>Complete genome sequence of Corynebacterium casei LMG S-19264T (=DSM 44701T), isolated from a smear-ripened cheese.</title>
        <authorList>
            <consortium name="US DOE Joint Genome Institute (JGI-PGF)"/>
            <person name="Walter F."/>
            <person name="Albersmeier A."/>
            <person name="Kalinowski J."/>
            <person name="Ruckert C."/>
        </authorList>
    </citation>
    <scope>NUCLEOTIDE SEQUENCE</scope>
    <source>
        <strain evidence="3">CGMCC 4.7138</strain>
    </source>
</reference>
<accession>A0A8H9H3U4</accession>
<dbReference type="EMBL" id="BMMN01000007">
    <property type="protein sequence ID" value="GGO18919.1"/>
    <property type="molecule type" value="Genomic_DNA"/>
</dbReference>
<dbReference type="InterPro" id="IPR042104">
    <property type="entry name" value="PKS_dehydratase_sf"/>
</dbReference>
<name>A0A8H9H3U4_9ACTN</name>